<keyword evidence="1" id="KW-0812">Transmembrane</keyword>
<dbReference type="EMBL" id="JAJSOF020000025">
    <property type="protein sequence ID" value="KAJ4434385.1"/>
    <property type="molecule type" value="Genomic_DNA"/>
</dbReference>
<name>A0ABQ8SLP4_PERAM</name>
<evidence type="ECO:0000313" key="3">
    <source>
        <dbReference type="EMBL" id="KAJ4434385.1"/>
    </source>
</evidence>
<reference evidence="3 4" key="1">
    <citation type="journal article" date="2022" name="Allergy">
        <title>Genome assembly and annotation of Periplaneta americana reveal a comprehensive cockroach allergen profile.</title>
        <authorList>
            <person name="Wang L."/>
            <person name="Xiong Q."/>
            <person name="Saelim N."/>
            <person name="Wang L."/>
            <person name="Nong W."/>
            <person name="Wan A.T."/>
            <person name="Shi M."/>
            <person name="Liu X."/>
            <person name="Cao Q."/>
            <person name="Hui J.H.L."/>
            <person name="Sookrung N."/>
            <person name="Leung T.F."/>
            <person name="Tungtrongchitr A."/>
            <person name="Tsui S.K.W."/>
        </authorList>
    </citation>
    <scope>NUCLEOTIDE SEQUENCE [LARGE SCALE GENOMIC DNA]</scope>
    <source>
        <strain evidence="3">PWHHKU_190912</strain>
    </source>
</reference>
<gene>
    <name evidence="3" type="ORF">ANN_22945</name>
</gene>
<dbReference type="PANTHER" id="PTHR47027">
    <property type="entry name" value="REVERSE TRANSCRIPTASE DOMAIN-CONTAINING PROTEIN"/>
    <property type="match status" value="1"/>
</dbReference>
<proteinExistence type="predicted"/>
<feature type="transmembrane region" description="Helical" evidence="1">
    <location>
        <begin position="95"/>
        <end position="123"/>
    </location>
</feature>
<dbReference type="SUPFAM" id="SSF56672">
    <property type="entry name" value="DNA/RNA polymerases"/>
    <property type="match status" value="1"/>
</dbReference>
<accession>A0ABQ8SLP4</accession>
<dbReference type="Proteomes" id="UP001148838">
    <property type="component" value="Unassembled WGS sequence"/>
</dbReference>
<organism evidence="3 4">
    <name type="scientific">Periplaneta americana</name>
    <name type="common">American cockroach</name>
    <name type="synonym">Blatta americana</name>
    <dbReference type="NCBI Taxonomy" id="6978"/>
    <lineage>
        <taxon>Eukaryota</taxon>
        <taxon>Metazoa</taxon>
        <taxon>Ecdysozoa</taxon>
        <taxon>Arthropoda</taxon>
        <taxon>Hexapoda</taxon>
        <taxon>Insecta</taxon>
        <taxon>Pterygota</taxon>
        <taxon>Neoptera</taxon>
        <taxon>Polyneoptera</taxon>
        <taxon>Dictyoptera</taxon>
        <taxon>Blattodea</taxon>
        <taxon>Blattoidea</taxon>
        <taxon>Blattidae</taxon>
        <taxon>Blattinae</taxon>
        <taxon>Periplaneta</taxon>
    </lineage>
</organism>
<keyword evidence="1" id="KW-1133">Transmembrane helix</keyword>
<comment type="caution">
    <text evidence="3">The sequence shown here is derived from an EMBL/GenBank/DDBJ whole genome shotgun (WGS) entry which is preliminary data.</text>
</comment>
<evidence type="ECO:0000256" key="1">
    <source>
        <dbReference type="SAM" id="Phobius"/>
    </source>
</evidence>
<feature type="transmembrane region" description="Helical" evidence="1">
    <location>
        <begin position="263"/>
        <end position="284"/>
    </location>
</feature>
<feature type="transmembrane region" description="Helical" evidence="1">
    <location>
        <begin position="182"/>
        <end position="202"/>
    </location>
</feature>
<feature type="transmembrane region" description="Helical" evidence="1">
    <location>
        <begin position="327"/>
        <end position="346"/>
    </location>
</feature>
<evidence type="ECO:0000313" key="4">
    <source>
        <dbReference type="Proteomes" id="UP001148838"/>
    </source>
</evidence>
<evidence type="ECO:0000259" key="2">
    <source>
        <dbReference type="PROSITE" id="PS50878"/>
    </source>
</evidence>
<keyword evidence="4" id="KW-1185">Reference proteome</keyword>
<sequence>MSLENSIFLQFRRGVLPMCQRSCLASTAFIQKSTYRYVRFILLGVRHSAFSCLVDIQNYFLQVFLLLTTNTRRLHTAIVRLLGIQVLSNRPATELLLFIFSIWFQSLIRVVFVLVICFCVHSITLEFVTFSYETFALVQSPSLSYSINIRMLYFSFSFINEYDFIVRMERSRQRIGKRANDVTSVFVLHNWQAFTILCLLAFELKCMSAEDKYNHTSTAGRAGIFRLSSSFGGILCPAEKLNDWKTVFTDKFISGIVPGPSQWFFHFGEKIVIAWIISVFLPFFAKSSIKIRLQYTSISKQFRYSDVGLICFFCGKVNSIVTSVHCYSDVNCMLFFSLTFATFRYLRMFTFIRFSIIADSSVISDGYFKKAYDSVKREVLYDILIEFGIPKKLVRLINMRLSETYSRVRIDQFLSDAFPIHCGLKKGDALSPLLFNFALEYAIRKVQDNREGLELNGLHQLLVYANDVNMLGENPQTIRENTGLLLEASKEIGLEVNPEKTKYMIMSRDENIVRNGNIKIGNLSFEEVVKFKYLGATVTNINDTREEIKHRINIGKCVSLFG</sequence>
<protein>
    <recommendedName>
        <fullName evidence="2">Reverse transcriptase domain-containing protein</fullName>
    </recommendedName>
</protein>
<dbReference type="PANTHER" id="PTHR47027:SF29">
    <property type="entry name" value="C2H2-TYPE DOMAIN-CONTAINING PROTEIN"/>
    <property type="match status" value="1"/>
</dbReference>
<keyword evidence="1" id="KW-0472">Membrane</keyword>
<dbReference type="InterPro" id="IPR000477">
    <property type="entry name" value="RT_dom"/>
</dbReference>
<dbReference type="InterPro" id="IPR043502">
    <property type="entry name" value="DNA/RNA_pol_sf"/>
</dbReference>
<dbReference type="Pfam" id="PF00078">
    <property type="entry name" value="RVT_1"/>
    <property type="match status" value="1"/>
</dbReference>
<feature type="domain" description="Reverse transcriptase" evidence="2">
    <location>
        <begin position="301"/>
        <end position="538"/>
    </location>
</feature>
<dbReference type="PROSITE" id="PS50878">
    <property type="entry name" value="RT_POL"/>
    <property type="match status" value="1"/>
</dbReference>